<evidence type="ECO:0000259" key="6">
    <source>
        <dbReference type="PROSITE" id="PS50937"/>
    </source>
</evidence>
<dbReference type="InterPro" id="IPR015358">
    <property type="entry name" value="Tscrpt_reg_MerR_DNA-bd"/>
</dbReference>
<dbReference type="PANTHER" id="PTHR30204">
    <property type="entry name" value="REDOX-CYCLING DRUG-SENSING TRANSCRIPTIONAL ACTIVATOR SOXR"/>
    <property type="match status" value="1"/>
</dbReference>
<dbReference type="RefSeq" id="WP_119761311.1">
    <property type="nucleotide sequence ID" value="NZ_QYUJ01000010.1"/>
</dbReference>
<proteinExistence type="predicted"/>
<keyword evidence="4" id="KW-0804">Transcription</keyword>
<feature type="coiled-coil region" evidence="5">
    <location>
        <begin position="87"/>
        <end position="114"/>
    </location>
</feature>
<comment type="caution">
    <text evidence="7">The sequence shown here is derived from an EMBL/GenBank/DDBJ whole genome shotgun (WGS) entry which is preliminary data.</text>
</comment>
<evidence type="ECO:0000256" key="3">
    <source>
        <dbReference type="ARBA" id="ARBA00023125"/>
    </source>
</evidence>
<dbReference type="AlphaFoldDB" id="A0A418VE98"/>
<reference evidence="7 8" key="1">
    <citation type="submission" date="2018-09" db="EMBL/GenBank/DDBJ databases">
        <authorList>
            <person name="Zhu H."/>
        </authorList>
    </citation>
    <scope>NUCLEOTIDE SEQUENCE [LARGE SCALE GENOMIC DNA]</scope>
    <source>
        <strain evidence="7 8">K2S05-167</strain>
    </source>
</reference>
<keyword evidence="2" id="KW-0805">Transcription regulation</keyword>
<dbReference type="SUPFAM" id="SSF46955">
    <property type="entry name" value="Putative DNA-binding domain"/>
    <property type="match status" value="1"/>
</dbReference>
<organism evidence="7 8">
    <name type="scientific">Deinococcus cavernae</name>
    <dbReference type="NCBI Taxonomy" id="2320857"/>
    <lineage>
        <taxon>Bacteria</taxon>
        <taxon>Thermotogati</taxon>
        <taxon>Deinococcota</taxon>
        <taxon>Deinococci</taxon>
        <taxon>Deinococcales</taxon>
        <taxon>Deinococcaceae</taxon>
        <taxon>Deinococcus</taxon>
    </lineage>
</organism>
<evidence type="ECO:0000256" key="4">
    <source>
        <dbReference type="ARBA" id="ARBA00023163"/>
    </source>
</evidence>
<dbReference type="GO" id="GO:0003700">
    <property type="term" value="F:DNA-binding transcription factor activity"/>
    <property type="evidence" value="ECO:0007669"/>
    <property type="project" value="InterPro"/>
</dbReference>
<dbReference type="Proteomes" id="UP000286287">
    <property type="component" value="Unassembled WGS sequence"/>
</dbReference>
<dbReference type="PROSITE" id="PS50937">
    <property type="entry name" value="HTH_MERR_2"/>
    <property type="match status" value="1"/>
</dbReference>
<keyword evidence="1" id="KW-0678">Repressor</keyword>
<gene>
    <name evidence="7" type="ORF">D3875_03840</name>
</gene>
<evidence type="ECO:0000256" key="2">
    <source>
        <dbReference type="ARBA" id="ARBA00023015"/>
    </source>
</evidence>
<dbReference type="InterPro" id="IPR009061">
    <property type="entry name" value="DNA-bd_dom_put_sf"/>
</dbReference>
<dbReference type="EMBL" id="QYUJ01000010">
    <property type="protein sequence ID" value="RJF74419.1"/>
    <property type="molecule type" value="Genomic_DNA"/>
</dbReference>
<keyword evidence="3" id="KW-0238">DNA-binding</keyword>
<dbReference type="InterPro" id="IPR047057">
    <property type="entry name" value="MerR_fam"/>
</dbReference>
<dbReference type="PRINTS" id="PR00040">
    <property type="entry name" value="HTHMERR"/>
</dbReference>
<evidence type="ECO:0000256" key="5">
    <source>
        <dbReference type="SAM" id="Coils"/>
    </source>
</evidence>
<keyword evidence="8" id="KW-1185">Reference proteome</keyword>
<evidence type="ECO:0000256" key="1">
    <source>
        <dbReference type="ARBA" id="ARBA00022491"/>
    </source>
</evidence>
<dbReference type="PANTHER" id="PTHR30204:SF69">
    <property type="entry name" value="MERR-FAMILY TRANSCRIPTIONAL REGULATOR"/>
    <property type="match status" value="1"/>
</dbReference>
<dbReference type="SMART" id="SM00422">
    <property type="entry name" value="HTH_MERR"/>
    <property type="match status" value="1"/>
</dbReference>
<dbReference type="Pfam" id="PF09278">
    <property type="entry name" value="MerR-DNA-bind"/>
    <property type="match status" value="1"/>
</dbReference>
<evidence type="ECO:0000313" key="7">
    <source>
        <dbReference type="EMBL" id="RJF74419.1"/>
    </source>
</evidence>
<dbReference type="Pfam" id="PF00376">
    <property type="entry name" value="MerR"/>
    <property type="match status" value="1"/>
</dbReference>
<dbReference type="OrthoDB" id="9791488at2"/>
<evidence type="ECO:0000313" key="8">
    <source>
        <dbReference type="Proteomes" id="UP000286287"/>
    </source>
</evidence>
<sequence>MTPQPAPLSIGQLATETGERVKTLRYWTDLGLLQHERKESGYRMYTADSTERVQFIRSAQHVGFTLGEIARILSLRAEGQKPCTDVRDELQVHLRAVRQQLAQLQALEAELAQRLAYAQAHPDPECDTAGCVYLNPPSP</sequence>
<name>A0A418VE98_9DEIO</name>
<protein>
    <submittedName>
        <fullName evidence="7">MerR family transcriptional regulator</fullName>
    </submittedName>
</protein>
<dbReference type="Gene3D" id="1.10.1660.10">
    <property type="match status" value="1"/>
</dbReference>
<keyword evidence="5" id="KW-0175">Coiled coil</keyword>
<dbReference type="InterPro" id="IPR000551">
    <property type="entry name" value="MerR-type_HTH_dom"/>
</dbReference>
<feature type="domain" description="HTH merR-type" evidence="6">
    <location>
        <begin position="7"/>
        <end position="75"/>
    </location>
</feature>
<dbReference type="GO" id="GO:0003677">
    <property type="term" value="F:DNA binding"/>
    <property type="evidence" value="ECO:0007669"/>
    <property type="project" value="UniProtKB-KW"/>
</dbReference>
<accession>A0A418VE98</accession>